<comment type="caution">
    <text evidence="3">The sequence shown here is derived from an EMBL/GenBank/DDBJ whole genome shotgun (WGS) entry which is preliminary data.</text>
</comment>
<dbReference type="InterPro" id="IPR001969">
    <property type="entry name" value="Aspartic_peptidase_AS"/>
</dbReference>
<dbReference type="Proteomes" id="UP000037069">
    <property type="component" value="Unassembled WGS sequence"/>
</dbReference>
<reference evidence="3 4" key="1">
    <citation type="journal article" date="2015" name="Nat. Commun.">
        <title>Lucilia cuprina genome unlocks parasitic fly biology to underpin future interventions.</title>
        <authorList>
            <person name="Anstead C.A."/>
            <person name="Korhonen P.K."/>
            <person name="Young N.D."/>
            <person name="Hall R.S."/>
            <person name="Jex A.R."/>
            <person name="Murali S.C."/>
            <person name="Hughes D.S."/>
            <person name="Lee S.F."/>
            <person name="Perry T."/>
            <person name="Stroehlein A.J."/>
            <person name="Ansell B.R."/>
            <person name="Breugelmans B."/>
            <person name="Hofmann A."/>
            <person name="Qu J."/>
            <person name="Dugan S."/>
            <person name="Lee S.L."/>
            <person name="Chao H."/>
            <person name="Dinh H."/>
            <person name="Han Y."/>
            <person name="Doddapaneni H.V."/>
            <person name="Worley K.C."/>
            <person name="Muzny D.M."/>
            <person name="Ioannidis P."/>
            <person name="Waterhouse R.M."/>
            <person name="Zdobnov E.M."/>
            <person name="James P.J."/>
            <person name="Bagnall N.H."/>
            <person name="Kotze A.C."/>
            <person name="Gibbs R.A."/>
            <person name="Richards S."/>
            <person name="Batterham P."/>
            <person name="Gasser R.B."/>
        </authorList>
    </citation>
    <scope>NUCLEOTIDE SEQUENCE [LARGE SCALE GENOMIC DNA]</scope>
    <source>
        <strain evidence="3 4">LS</strain>
        <tissue evidence="3">Full body</tissue>
    </source>
</reference>
<evidence type="ECO:0000313" key="4">
    <source>
        <dbReference type="Proteomes" id="UP000037069"/>
    </source>
</evidence>
<dbReference type="GO" id="GO:0004190">
    <property type="term" value="F:aspartic-type endopeptidase activity"/>
    <property type="evidence" value="ECO:0007669"/>
    <property type="project" value="InterPro"/>
</dbReference>
<sequence length="93" mass="10195">MSTLLVDTGADISVIKRSQVLYDPTTENEKVNINGIGQGLITTIGKVWISSGSINAYWTLAVNSFDTEVEEVFVPQQNGVFMANKTVCLWQTP</sequence>
<protein>
    <recommendedName>
        <fullName evidence="2">Peptidase A2 domain-containing protein</fullName>
    </recommendedName>
</protein>
<proteinExistence type="predicted"/>
<dbReference type="PROSITE" id="PS50175">
    <property type="entry name" value="ASP_PROT_RETROV"/>
    <property type="match status" value="1"/>
</dbReference>
<accession>A0A0L0CLF9</accession>
<organism evidence="3 4">
    <name type="scientific">Lucilia cuprina</name>
    <name type="common">Green bottle fly</name>
    <name type="synonym">Australian sheep blowfly</name>
    <dbReference type="NCBI Taxonomy" id="7375"/>
    <lineage>
        <taxon>Eukaryota</taxon>
        <taxon>Metazoa</taxon>
        <taxon>Ecdysozoa</taxon>
        <taxon>Arthropoda</taxon>
        <taxon>Hexapoda</taxon>
        <taxon>Insecta</taxon>
        <taxon>Pterygota</taxon>
        <taxon>Neoptera</taxon>
        <taxon>Endopterygota</taxon>
        <taxon>Diptera</taxon>
        <taxon>Brachycera</taxon>
        <taxon>Muscomorpha</taxon>
        <taxon>Oestroidea</taxon>
        <taxon>Calliphoridae</taxon>
        <taxon>Luciliinae</taxon>
        <taxon>Lucilia</taxon>
    </lineage>
</organism>
<dbReference type="GO" id="GO:0006508">
    <property type="term" value="P:proteolysis"/>
    <property type="evidence" value="ECO:0007669"/>
    <property type="project" value="InterPro"/>
</dbReference>
<gene>
    <name evidence="3" type="ORF">FF38_05200</name>
</gene>
<dbReference type="InterPro" id="IPR018061">
    <property type="entry name" value="Retropepsins"/>
</dbReference>
<keyword evidence="1" id="KW-0378">Hydrolase</keyword>
<dbReference type="PROSITE" id="PS00141">
    <property type="entry name" value="ASP_PROTEASE"/>
    <property type="match status" value="1"/>
</dbReference>
<evidence type="ECO:0000256" key="1">
    <source>
        <dbReference type="ARBA" id="ARBA00022801"/>
    </source>
</evidence>
<dbReference type="Pfam" id="PF00077">
    <property type="entry name" value="RVP"/>
    <property type="match status" value="1"/>
</dbReference>
<name>A0A0L0CLF9_LUCCU</name>
<dbReference type="AlphaFoldDB" id="A0A0L0CLF9"/>
<dbReference type="SUPFAM" id="SSF50630">
    <property type="entry name" value="Acid proteases"/>
    <property type="match status" value="1"/>
</dbReference>
<evidence type="ECO:0000313" key="3">
    <source>
        <dbReference type="EMBL" id="KNC33067.1"/>
    </source>
</evidence>
<dbReference type="InterPro" id="IPR001995">
    <property type="entry name" value="Peptidase_A2_cat"/>
</dbReference>
<feature type="domain" description="Peptidase A2" evidence="2">
    <location>
        <begin position="2"/>
        <end position="37"/>
    </location>
</feature>
<dbReference type="EMBL" id="JRES01000237">
    <property type="protein sequence ID" value="KNC33067.1"/>
    <property type="molecule type" value="Genomic_DNA"/>
</dbReference>
<keyword evidence="4" id="KW-1185">Reference proteome</keyword>
<dbReference type="InterPro" id="IPR021109">
    <property type="entry name" value="Peptidase_aspartic_dom_sf"/>
</dbReference>
<evidence type="ECO:0000259" key="2">
    <source>
        <dbReference type="PROSITE" id="PS50175"/>
    </source>
</evidence>